<dbReference type="SUPFAM" id="SSF53335">
    <property type="entry name" value="S-adenosyl-L-methionine-dependent methyltransferases"/>
    <property type="match status" value="1"/>
</dbReference>
<accession>A0A4V2F621</accession>
<dbReference type="CDD" id="cd02440">
    <property type="entry name" value="AdoMet_MTases"/>
    <property type="match status" value="1"/>
</dbReference>
<evidence type="ECO:0000313" key="8">
    <source>
        <dbReference type="EMBL" id="RZS94799.1"/>
    </source>
</evidence>
<dbReference type="AlphaFoldDB" id="A0A4V2F621"/>
<evidence type="ECO:0000256" key="6">
    <source>
        <dbReference type="HAMAP-Rule" id="MF_01872"/>
    </source>
</evidence>
<dbReference type="GO" id="GO:0005737">
    <property type="term" value="C:cytoplasm"/>
    <property type="evidence" value="ECO:0007669"/>
    <property type="project" value="UniProtKB-SubCell"/>
</dbReference>
<dbReference type="InterPro" id="IPR007848">
    <property type="entry name" value="Small_mtfrase_dom"/>
</dbReference>
<dbReference type="Pfam" id="PF05175">
    <property type="entry name" value="MTS"/>
    <property type="match status" value="1"/>
</dbReference>
<keyword evidence="3 6" id="KW-0808">Transferase</keyword>
<comment type="subcellular location">
    <subcellularLocation>
        <location evidence="6">Cytoplasm</location>
    </subcellularLocation>
</comment>
<dbReference type="PROSITE" id="PS01131">
    <property type="entry name" value="RRNA_A_DIMETH"/>
    <property type="match status" value="1"/>
</dbReference>
<dbReference type="InterPro" id="IPR020596">
    <property type="entry name" value="rRNA_Ade_Mease_Trfase_CS"/>
</dbReference>
<dbReference type="InterPro" id="IPR022882">
    <property type="entry name" value="tRNA_adenine-N6_MeTrfase"/>
</dbReference>
<proteinExistence type="inferred from homology"/>
<organism evidence="8 9">
    <name type="scientific">Cecembia calidifontis</name>
    <dbReference type="NCBI Taxonomy" id="1187080"/>
    <lineage>
        <taxon>Bacteria</taxon>
        <taxon>Pseudomonadati</taxon>
        <taxon>Bacteroidota</taxon>
        <taxon>Cytophagia</taxon>
        <taxon>Cytophagales</taxon>
        <taxon>Cyclobacteriaceae</taxon>
        <taxon>Cecembia</taxon>
    </lineage>
</organism>
<keyword evidence="1 6" id="KW-0963">Cytoplasm</keyword>
<dbReference type="EMBL" id="SGXG01000001">
    <property type="protein sequence ID" value="RZS94799.1"/>
    <property type="molecule type" value="Genomic_DNA"/>
</dbReference>
<keyword evidence="4 6" id="KW-0949">S-adenosyl-L-methionine</keyword>
<feature type="domain" description="Methyltransferase small" evidence="7">
    <location>
        <begin position="32"/>
        <end position="162"/>
    </location>
</feature>
<comment type="function">
    <text evidence="6">Specifically methylates the adenine in position 37 of tRNA(1)(Val) (anticodon cmo5UAC).</text>
</comment>
<dbReference type="Proteomes" id="UP000292209">
    <property type="component" value="Unassembled WGS sequence"/>
</dbReference>
<sequence length="237" mass="27027">MSKSYFQFKQFGVHQDRCAMKVGTDGVILGALAGDGNAKTMLEIGVGTGVVSLMMAQRFGNLNITGVELDKDTIGQALENANSSPWKERITFLHQDFQSFSRNSNQKFGLIVSNPPYFPNHLKSMDTKRNLAMHNDSLPFDDLIEGVQRLLEEKGKFWVILPPKEMRVLEEKAKVKNMFPEWRLVVKDRPSKQPHREVQVFSLQSVEKRTEELIIKDENGAYSLGYSRLLTEFLLIF</sequence>
<evidence type="ECO:0000256" key="1">
    <source>
        <dbReference type="ARBA" id="ARBA00022490"/>
    </source>
</evidence>
<comment type="catalytic activity">
    <reaction evidence="6">
        <text>adenosine(37) in tRNA1(Val) + S-adenosyl-L-methionine = N(6)-methyladenosine(37) in tRNA1(Val) + S-adenosyl-L-homocysteine + H(+)</text>
        <dbReference type="Rhea" id="RHEA:43160"/>
        <dbReference type="Rhea" id="RHEA-COMP:10369"/>
        <dbReference type="Rhea" id="RHEA-COMP:10370"/>
        <dbReference type="ChEBI" id="CHEBI:15378"/>
        <dbReference type="ChEBI" id="CHEBI:57856"/>
        <dbReference type="ChEBI" id="CHEBI:59789"/>
        <dbReference type="ChEBI" id="CHEBI:74411"/>
        <dbReference type="ChEBI" id="CHEBI:74449"/>
        <dbReference type="EC" id="2.1.1.223"/>
    </reaction>
</comment>
<gene>
    <name evidence="8" type="ORF">BC751_0309</name>
</gene>
<keyword evidence="5 6" id="KW-0819">tRNA processing</keyword>
<evidence type="ECO:0000259" key="7">
    <source>
        <dbReference type="Pfam" id="PF05175"/>
    </source>
</evidence>
<dbReference type="GO" id="GO:0000179">
    <property type="term" value="F:rRNA (adenine-N6,N6-)-dimethyltransferase activity"/>
    <property type="evidence" value="ECO:0007669"/>
    <property type="project" value="InterPro"/>
</dbReference>
<evidence type="ECO:0000256" key="2">
    <source>
        <dbReference type="ARBA" id="ARBA00022603"/>
    </source>
</evidence>
<dbReference type="GO" id="GO:0008033">
    <property type="term" value="P:tRNA processing"/>
    <property type="evidence" value="ECO:0007669"/>
    <property type="project" value="UniProtKB-UniRule"/>
</dbReference>
<protein>
    <recommendedName>
        <fullName evidence="6">tRNA1(Val) (adenine(37)-N6)-methyltransferase</fullName>
        <ecNumber evidence="6">2.1.1.223</ecNumber>
    </recommendedName>
    <alternativeName>
        <fullName evidence="6">tRNA m6A37 methyltransferase</fullName>
    </alternativeName>
</protein>
<name>A0A4V2F621_9BACT</name>
<dbReference type="InterPro" id="IPR050210">
    <property type="entry name" value="tRNA_Adenine-N(6)_MTase"/>
</dbReference>
<dbReference type="HAMAP" id="MF_01872">
    <property type="entry name" value="tRNA_methyltr_YfiC"/>
    <property type="match status" value="1"/>
</dbReference>
<comment type="similarity">
    <text evidence="6">Belongs to the methyltransferase superfamily. tRNA (adenine-N(6)-)-methyltransferase family.</text>
</comment>
<dbReference type="OrthoDB" id="5383291at2"/>
<dbReference type="InterPro" id="IPR029063">
    <property type="entry name" value="SAM-dependent_MTases_sf"/>
</dbReference>
<evidence type="ECO:0000256" key="4">
    <source>
        <dbReference type="ARBA" id="ARBA00022691"/>
    </source>
</evidence>
<dbReference type="InterPro" id="IPR002052">
    <property type="entry name" value="DNA_methylase_N6_adenine_CS"/>
</dbReference>
<dbReference type="GO" id="GO:0003676">
    <property type="term" value="F:nucleic acid binding"/>
    <property type="evidence" value="ECO:0007669"/>
    <property type="project" value="InterPro"/>
</dbReference>
<comment type="caution">
    <text evidence="8">The sequence shown here is derived from an EMBL/GenBank/DDBJ whole genome shotgun (WGS) entry which is preliminary data.</text>
</comment>
<dbReference type="RefSeq" id="WP_130274003.1">
    <property type="nucleotide sequence ID" value="NZ_SGXG01000001.1"/>
</dbReference>
<keyword evidence="9" id="KW-1185">Reference proteome</keyword>
<evidence type="ECO:0000313" key="9">
    <source>
        <dbReference type="Proteomes" id="UP000292209"/>
    </source>
</evidence>
<dbReference type="Gene3D" id="3.40.50.150">
    <property type="entry name" value="Vaccinia Virus protein VP39"/>
    <property type="match status" value="1"/>
</dbReference>
<dbReference type="PANTHER" id="PTHR47739:SF1">
    <property type="entry name" value="TRNA1(VAL) (ADENINE(37)-N6)-METHYLTRANSFERASE"/>
    <property type="match status" value="1"/>
</dbReference>
<evidence type="ECO:0000256" key="5">
    <source>
        <dbReference type="ARBA" id="ARBA00022694"/>
    </source>
</evidence>
<keyword evidence="2 6" id="KW-0489">Methyltransferase</keyword>
<reference evidence="8 9" key="1">
    <citation type="submission" date="2019-02" db="EMBL/GenBank/DDBJ databases">
        <title>Genomic Encyclopedia of Archaeal and Bacterial Type Strains, Phase II (KMG-II): from individual species to whole genera.</title>
        <authorList>
            <person name="Goeker M."/>
        </authorList>
    </citation>
    <scope>NUCLEOTIDE SEQUENCE [LARGE SCALE GENOMIC DNA]</scope>
    <source>
        <strain evidence="8 9">DSM 21411</strain>
    </source>
</reference>
<dbReference type="EC" id="2.1.1.223" evidence="6"/>
<evidence type="ECO:0000256" key="3">
    <source>
        <dbReference type="ARBA" id="ARBA00022679"/>
    </source>
</evidence>
<dbReference type="PROSITE" id="PS00092">
    <property type="entry name" value="N6_MTASE"/>
    <property type="match status" value="1"/>
</dbReference>
<dbReference type="GO" id="GO:0016430">
    <property type="term" value="F:tRNA (adenine-N6)-methyltransferase activity"/>
    <property type="evidence" value="ECO:0007669"/>
    <property type="project" value="UniProtKB-UniRule"/>
</dbReference>
<dbReference type="PANTHER" id="PTHR47739">
    <property type="entry name" value="TRNA1(VAL) (ADENINE(37)-N6)-METHYLTRANSFERASE"/>
    <property type="match status" value="1"/>
</dbReference>